<evidence type="ECO:0000313" key="3">
    <source>
        <dbReference type="Proteomes" id="UP000199220"/>
    </source>
</evidence>
<evidence type="ECO:0000313" key="2">
    <source>
        <dbReference type="EMBL" id="SEE85555.1"/>
    </source>
</evidence>
<reference evidence="3" key="1">
    <citation type="submission" date="2016-10" db="EMBL/GenBank/DDBJ databases">
        <authorList>
            <person name="Varghese N."/>
            <person name="Submissions S."/>
        </authorList>
    </citation>
    <scope>NUCLEOTIDE SEQUENCE [LARGE SCALE GENOMIC DNA]</scope>
    <source>
        <strain evidence="3">DSM 21368</strain>
    </source>
</reference>
<dbReference type="Proteomes" id="UP000199220">
    <property type="component" value="Unassembled WGS sequence"/>
</dbReference>
<dbReference type="STRING" id="648782.SAMN04488554_3211"/>
<name>A0A1H5M8C3_9MICO</name>
<proteinExistence type="predicted"/>
<protein>
    <submittedName>
        <fullName evidence="2">Uncharacterized protein</fullName>
    </submittedName>
</protein>
<organism evidence="2 3">
    <name type="scientific">Ruania alba</name>
    <dbReference type="NCBI Taxonomy" id="648782"/>
    <lineage>
        <taxon>Bacteria</taxon>
        <taxon>Bacillati</taxon>
        <taxon>Actinomycetota</taxon>
        <taxon>Actinomycetes</taxon>
        <taxon>Micrococcales</taxon>
        <taxon>Ruaniaceae</taxon>
        <taxon>Ruania</taxon>
    </lineage>
</organism>
<dbReference type="InterPro" id="IPR006311">
    <property type="entry name" value="TAT_signal"/>
</dbReference>
<feature type="chain" id="PRO_5038354547" evidence="1">
    <location>
        <begin position="37"/>
        <end position="365"/>
    </location>
</feature>
<dbReference type="AlphaFoldDB" id="A0A1H5M8C3"/>
<feature type="signal peptide" evidence="1">
    <location>
        <begin position="1"/>
        <end position="36"/>
    </location>
</feature>
<keyword evidence="3" id="KW-1185">Reference proteome</keyword>
<sequence length="365" mass="41138">MHNPNDPAMTRRQVLTSAAGISIAGASIATASAATATDHSAAEASERVPEFWYQDNNLGLGGRGVPTDFFSRYDDLDSWALARAQMHTFALEQGTFVRQGLSERPAFLEKMAAAHAGMNFCYNVTQAVAWWWPHYNETGEVPEGPPDYTTTINHLRQLRSTGFTITDVILQSVLAKPGPGRFLGYSMERRIRDVVEFYDQVRPEFPDVRIGIIDPLPGQFPWQDAYRFLKDELRSNGHELDFIHFDKPFDRVRLERNTPHGVITWDRMVEVGEFVKNELGLTFGLQCVDEQAGKTSSNDFRKHTLEGLANYVAHGGTADRYILWPFFPHPEHSTPDDLGALPPEGASQMRIFRELARGVPARRYP</sequence>
<dbReference type="PROSITE" id="PS51318">
    <property type="entry name" value="TAT"/>
    <property type="match status" value="1"/>
</dbReference>
<gene>
    <name evidence="2" type="ORF">SAMN04488554_3211</name>
</gene>
<keyword evidence="1" id="KW-0732">Signal</keyword>
<dbReference type="EMBL" id="FNTX01000002">
    <property type="protein sequence ID" value="SEE85555.1"/>
    <property type="molecule type" value="Genomic_DNA"/>
</dbReference>
<evidence type="ECO:0000256" key="1">
    <source>
        <dbReference type="SAM" id="SignalP"/>
    </source>
</evidence>
<accession>A0A1H5M8C3</accession>